<feature type="coiled-coil region" evidence="1">
    <location>
        <begin position="479"/>
        <end position="638"/>
    </location>
</feature>
<proteinExistence type="predicted"/>
<keyword evidence="1" id="KW-0175">Coiled coil</keyword>
<evidence type="ECO:0000313" key="2">
    <source>
        <dbReference type="EMBL" id="QHL87398.1"/>
    </source>
</evidence>
<gene>
    <name evidence="2" type="ORF">GU926_08105</name>
</gene>
<feature type="coiled-coil region" evidence="1">
    <location>
        <begin position="48"/>
        <end position="75"/>
    </location>
</feature>
<dbReference type="RefSeq" id="WP_160690758.1">
    <property type="nucleotide sequence ID" value="NZ_CP047897.1"/>
</dbReference>
<organism evidence="2 3">
    <name type="scientific">Nibribacter ruber</name>
    <dbReference type="NCBI Taxonomy" id="2698458"/>
    <lineage>
        <taxon>Bacteria</taxon>
        <taxon>Pseudomonadati</taxon>
        <taxon>Bacteroidota</taxon>
        <taxon>Cytophagia</taxon>
        <taxon>Cytophagales</taxon>
        <taxon>Hymenobacteraceae</taxon>
        <taxon>Nibribacter</taxon>
    </lineage>
</organism>
<sequence length="1001" mass="106744">MASTDKTTREIEIIANGEKFNASIKEMAGAQAILNAQINKMAADDPKRKDLIQQYQSIKQKANEARAEINGLAKAQTMAASGGGFFKQMWGNALGVFTGGGLLAAAQQLWGLFTTSQKAFEGSAQINSQLEAGLKSTAYAAGITKAEIEALAEERMGKTLFDDDATKGAATLLLTFTEIKKGVFEEALPAIQDMAQKMAGDGPADLKGASIQVGKALNDPIKGITALSKVGVSFTADQKEMIKGMVETGDKAGAQRMILAELNKEFGGSAEAARKAGGGWASLQMTLGELQETLGGFVQNGLNKASDFLGQVMEKSEPVVAIFRDLWGVVTDLWDDVMGLVEGMGLFNSQGDAASAVVEGLRFVFELLVAPIKGAIMVIDGLIEGFVKLYNSSGLVRGHIGGLAAIVSSVFTSIKNAAVNVLGGVADLLVGIFTLDVNKIKSGLKKTFDGVVNDVGGAGARAGMAYIDGYTSSQDKRIKTQKEKAAAQAEEEKIEAAKKGEAVATAETEAQKKAREKAEKEAKKAAEKAAKELAKAREEFNKAEMEAEIEFAKLKVEVMEDGIDKVLAKLRLQHELEKRELNKQRTAVLDNIAATGLEKMALIDNLDQQQKLKDEELKAAEQAALDEAEEKRNAKEQEDLEKRLAKSDEEAALKAEKIQNDFLTDQAVLEEQSLLALEAEMLRDERLLELKKATAVANLAILEEANQGESLAAKKLKNEILATDKEIADGKIANEKRTAEFKDAMFKRTTGGFKEVLQAGIDFFSADEAMRKKNASVIKAFSKGMIAVNLAEEIQGIWKTANENPANALFPGAGMIIASVKTASAIMRANSAAVQVNAQQFATGGMTSRGGGRALINMVERNGMWETASGYSGGSIGSFADGGFVGSAKLGLIGERGAELVIPNWMISSPKYANTVGWLESERVKGARAFAEGGMTAADAQVPGAPSAANSEMIMLQMVAEMRAMRTEVASWPKHLQVHNNVGETQEGIAVLNVLTDRSSA</sequence>
<reference evidence="2 3" key="1">
    <citation type="submission" date="2020-01" db="EMBL/GenBank/DDBJ databases">
        <authorList>
            <person name="Kim M."/>
        </authorList>
    </citation>
    <scope>NUCLEOTIDE SEQUENCE [LARGE SCALE GENOMIC DNA]</scope>
    <source>
        <strain evidence="2 3">BT10</strain>
    </source>
</reference>
<evidence type="ECO:0000313" key="3">
    <source>
        <dbReference type="Proteomes" id="UP000464214"/>
    </source>
</evidence>
<dbReference type="AlphaFoldDB" id="A0A6P1NZI2"/>
<evidence type="ECO:0008006" key="4">
    <source>
        <dbReference type="Google" id="ProtNLM"/>
    </source>
</evidence>
<accession>A0A6P1NZI2</accession>
<dbReference type="EMBL" id="CP047897">
    <property type="protein sequence ID" value="QHL87398.1"/>
    <property type="molecule type" value="Genomic_DNA"/>
</dbReference>
<name>A0A6P1NZI2_9BACT</name>
<protein>
    <recommendedName>
        <fullName evidence="4">Bacteriophage tail tape measure N-terminal domain-containing protein</fullName>
    </recommendedName>
</protein>
<keyword evidence="3" id="KW-1185">Reference proteome</keyword>
<evidence type="ECO:0000256" key="1">
    <source>
        <dbReference type="SAM" id="Coils"/>
    </source>
</evidence>
<dbReference type="KEGG" id="nib:GU926_08105"/>
<dbReference type="Proteomes" id="UP000464214">
    <property type="component" value="Chromosome"/>
</dbReference>